<dbReference type="Gene3D" id="3.10.20.90">
    <property type="entry name" value="Phosphatidylinositol 3-kinase Catalytic Subunit, Chain A, domain 1"/>
    <property type="match status" value="1"/>
</dbReference>
<keyword evidence="2" id="KW-0812">Transmembrane</keyword>
<evidence type="ECO:0000259" key="3">
    <source>
        <dbReference type="PROSITE" id="PS51745"/>
    </source>
</evidence>
<dbReference type="OrthoDB" id="2402281at2759"/>
<organism evidence="4 5">
    <name type="scientific">Dentiscutata erythropus</name>
    <dbReference type="NCBI Taxonomy" id="1348616"/>
    <lineage>
        <taxon>Eukaryota</taxon>
        <taxon>Fungi</taxon>
        <taxon>Fungi incertae sedis</taxon>
        <taxon>Mucoromycota</taxon>
        <taxon>Glomeromycotina</taxon>
        <taxon>Glomeromycetes</taxon>
        <taxon>Diversisporales</taxon>
        <taxon>Gigasporaceae</taxon>
        <taxon>Dentiscutata</taxon>
    </lineage>
</organism>
<dbReference type="CDD" id="cd05992">
    <property type="entry name" value="PB1"/>
    <property type="match status" value="1"/>
</dbReference>
<dbReference type="InterPro" id="IPR000270">
    <property type="entry name" value="PB1_dom"/>
</dbReference>
<keyword evidence="2" id="KW-0472">Membrane</keyword>
<evidence type="ECO:0000313" key="5">
    <source>
        <dbReference type="Proteomes" id="UP000789405"/>
    </source>
</evidence>
<feature type="compositionally biased region" description="Polar residues" evidence="1">
    <location>
        <begin position="117"/>
        <end position="131"/>
    </location>
</feature>
<feature type="region of interest" description="Disordered" evidence="1">
    <location>
        <begin position="109"/>
        <end position="131"/>
    </location>
</feature>
<keyword evidence="5" id="KW-1185">Reference proteome</keyword>
<evidence type="ECO:0000256" key="2">
    <source>
        <dbReference type="SAM" id="Phobius"/>
    </source>
</evidence>
<proteinExistence type="predicted"/>
<protein>
    <submittedName>
        <fullName evidence="4">25955_t:CDS:1</fullName>
    </submittedName>
</protein>
<evidence type="ECO:0000313" key="4">
    <source>
        <dbReference type="EMBL" id="CAG8567680.1"/>
    </source>
</evidence>
<keyword evidence="2" id="KW-1133">Transmembrane helix</keyword>
<comment type="caution">
    <text evidence="4">The sequence shown here is derived from an EMBL/GenBank/DDBJ whole genome shotgun (WGS) entry which is preliminary data.</text>
</comment>
<sequence>MNIKVTYNNITHKVRLSNETNWDSLKVQLCDLFNISDEFSIYLSYTDNDDTIITLSSDSELRQILSDQVSNMKFVLSTTQENLDSDWIEVDNDSRNNLVNENIGIIQVESKSEQDSTEQSAETSSNNSQIISRNHEVDGDEIIQEFFNVWSQSSYSYNTRLGLFKRHLYLIFGDCKTNAYIYIPPQYNQATVGAQYFDYIVGPRKYQAIDIFNQLKDVMKKLLENIKRMKGITRLIFLTFVFFAFIKLISITVHYAKIGLMWVGFFTVIKYIKNYLNGEESSKDALEFGKRHYGNMKNVIGELLE</sequence>
<dbReference type="EMBL" id="CAJVPY010002649">
    <property type="protein sequence ID" value="CAG8567680.1"/>
    <property type="molecule type" value="Genomic_DNA"/>
</dbReference>
<feature type="transmembrane region" description="Helical" evidence="2">
    <location>
        <begin position="231"/>
        <end position="249"/>
    </location>
</feature>
<dbReference type="SUPFAM" id="SSF54277">
    <property type="entry name" value="CAD &amp; PB1 domains"/>
    <property type="match status" value="1"/>
</dbReference>
<dbReference type="AlphaFoldDB" id="A0A9N9FZ57"/>
<dbReference type="InterPro" id="IPR053793">
    <property type="entry name" value="PB1-like"/>
</dbReference>
<dbReference type="Pfam" id="PF00564">
    <property type="entry name" value="PB1"/>
    <property type="match status" value="1"/>
</dbReference>
<dbReference type="Proteomes" id="UP000789405">
    <property type="component" value="Unassembled WGS sequence"/>
</dbReference>
<accession>A0A9N9FZ57</accession>
<dbReference type="PROSITE" id="PS51745">
    <property type="entry name" value="PB1"/>
    <property type="match status" value="1"/>
</dbReference>
<evidence type="ECO:0000256" key="1">
    <source>
        <dbReference type="SAM" id="MobiDB-lite"/>
    </source>
</evidence>
<gene>
    <name evidence="4" type="ORF">DERYTH_LOCUS6049</name>
</gene>
<feature type="domain" description="PB1" evidence="3">
    <location>
        <begin position="1"/>
        <end position="74"/>
    </location>
</feature>
<name>A0A9N9FZ57_9GLOM</name>
<reference evidence="4" key="1">
    <citation type="submission" date="2021-06" db="EMBL/GenBank/DDBJ databases">
        <authorList>
            <person name="Kallberg Y."/>
            <person name="Tangrot J."/>
            <person name="Rosling A."/>
        </authorList>
    </citation>
    <scope>NUCLEOTIDE SEQUENCE</scope>
    <source>
        <strain evidence="4">MA453B</strain>
    </source>
</reference>